<dbReference type="InterPro" id="IPR001845">
    <property type="entry name" value="HTH_ArsR_DNA-bd_dom"/>
</dbReference>
<dbReference type="SMART" id="SM00418">
    <property type="entry name" value="HTH_ARSR"/>
    <property type="match status" value="1"/>
</dbReference>
<dbReference type="InterPro" id="IPR036388">
    <property type="entry name" value="WH-like_DNA-bd_sf"/>
</dbReference>
<evidence type="ECO:0000259" key="4">
    <source>
        <dbReference type="SMART" id="SM00418"/>
    </source>
</evidence>
<evidence type="ECO:0000256" key="1">
    <source>
        <dbReference type="ARBA" id="ARBA00023015"/>
    </source>
</evidence>
<dbReference type="Gene3D" id="1.10.10.10">
    <property type="entry name" value="Winged helix-like DNA-binding domain superfamily/Winged helix DNA-binding domain"/>
    <property type="match status" value="1"/>
</dbReference>
<evidence type="ECO:0000256" key="3">
    <source>
        <dbReference type="ARBA" id="ARBA00023163"/>
    </source>
</evidence>
<dbReference type="SUPFAM" id="SSF46785">
    <property type="entry name" value="Winged helix' DNA-binding domain"/>
    <property type="match status" value="1"/>
</dbReference>
<evidence type="ECO:0000313" key="5">
    <source>
        <dbReference type="EMBL" id="GAA2212030.1"/>
    </source>
</evidence>
<evidence type="ECO:0000313" key="6">
    <source>
        <dbReference type="Proteomes" id="UP001499843"/>
    </source>
</evidence>
<dbReference type="EMBL" id="BAAAQX010000024">
    <property type="protein sequence ID" value="GAA2212030.1"/>
    <property type="molecule type" value="Genomic_DNA"/>
</dbReference>
<dbReference type="PANTHER" id="PTHR43132:SF8">
    <property type="entry name" value="HTH-TYPE TRANSCRIPTIONAL REGULATOR KMTR"/>
    <property type="match status" value="1"/>
</dbReference>
<gene>
    <name evidence="5" type="ORF">GCM10009850_074920</name>
</gene>
<protein>
    <submittedName>
        <fullName evidence="5">Winged helix-turn-helix domain-containing protein</fullName>
    </submittedName>
</protein>
<proteinExistence type="predicted"/>
<reference evidence="5 6" key="1">
    <citation type="journal article" date="2019" name="Int. J. Syst. Evol. Microbiol.">
        <title>The Global Catalogue of Microorganisms (GCM) 10K type strain sequencing project: providing services to taxonomists for standard genome sequencing and annotation.</title>
        <authorList>
            <consortium name="The Broad Institute Genomics Platform"/>
            <consortium name="The Broad Institute Genome Sequencing Center for Infectious Disease"/>
            <person name="Wu L."/>
            <person name="Ma J."/>
        </authorList>
    </citation>
    <scope>NUCLEOTIDE SEQUENCE [LARGE SCALE GENOMIC DNA]</scope>
    <source>
        <strain evidence="5 6">JCM 16114</strain>
    </source>
</reference>
<evidence type="ECO:0000256" key="2">
    <source>
        <dbReference type="ARBA" id="ARBA00023125"/>
    </source>
</evidence>
<feature type="domain" description="HTH arsR-type" evidence="4">
    <location>
        <begin position="251"/>
        <end position="323"/>
    </location>
</feature>
<dbReference type="CDD" id="cd00090">
    <property type="entry name" value="HTH_ARSR"/>
    <property type="match status" value="1"/>
</dbReference>
<dbReference type="PANTHER" id="PTHR43132">
    <property type="entry name" value="ARSENICAL RESISTANCE OPERON REPRESSOR ARSR-RELATED"/>
    <property type="match status" value="1"/>
</dbReference>
<sequence>MGTLRIYFTADDLGRVTLAAAPDPLWEVVLSRFRLRERPRPAFRLWVGDLRSRPERVARMREGAQLLDVLAPMSPYWPDFLTPPEASNGLDSGLESFLSTPRDRLSDELARLALHRRLPGWVSSVAAGDAGMMIRVAAAMRAYHDAAIAPYHSLIGTAVAADRAQRARDLLEGGTEGLFDGMAPLMRWRYPALDVTFGHDCELHLLGRGLRLVPSYFCQRVPVTLADPGLPPVLIYPIGQKYRWERAVDGRSVEALLGRTRAAVLRNLSTSATTSELARTLEISPASASRHATVLRDAGLIVTARDGPAVLHTITPLGKALLDGRILDRTT</sequence>
<name>A0ABN3CRH0_9ACTN</name>
<keyword evidence="3" id="KW-0804">Transcription</keyword>
<dbReference type="InterPro" id="IPR051011">
    <property type="entry name" value="Metal_resp_trans_reg"/>
</dbReference>
<dbReference type="InterPro" id="IPR011991">
    <property type="entry name" value="ArsR-like_HTH"/>
</dbReference>
<keyword evidence="2" id="KW-0238">DNA-binding</keyword>
<dbReference type="Proteomes" id="UP001499843">
    <property type="component" value="Unassembled WGS sequence"/>
</dbReference>
<keyword evidence="1" id="KW-0805">Transcription regulation</keyword>
<comment type="caution">
    <text evidence="5">The sequence shown here is derived from an EMBL/GenBank/DDBJ whole genome shotgun (WGS) entry which is preliminary data.</text>
</comment>
<dbReference type="Pfam" id="PF12840">
    <property type="entry name" value="HTH_20"/>
    <property type="match status" value="1"/>
</dbReference>
<accession>A0ABN3CRH0</accession>
<dbReference type="InterPro" id="IPR036390">
    <property type="entry name" value="WH_DNA-bd_sf"/>
</dbReference>
<keyword evidence="6" id="KW-1185">Reference proteome</keyword>
<organism evidence="5 6">
    <name type="scientific">Nonomuraea monospora</name>
    <dbReference type="NCBI Taxonomy" id="568818"/>
    <lineage>
        <taxon>Bacteria</taxon>
        <taxon>Bacillati</taxon>
        <taxon>Actinomycetota</taxon>
        <taxon>Actinomycetes</taxon>
        <taxon>Streptosporangiales</taxon>
        <taxon>Streptosporangiaceae</taxon>
        <taxon>Nonomuraea</taxon>
    </lineage>
</organism>